<accession>A0A9P0SH81</accession>
<dbReference type="EMBL" id="CALOZG010000001">
    <property type="protein sequence ID" value="CAH3839056.1"/>
    <property type="molecule type" value="Genomic_DNA"/>
</dbReference>
<gene>
    <name evidence="1" type="ORF">PIBRA_LOCUS229</name>
</gene>
<protein>
    <submittedName>
        <fullName evidence="1">Uncharacterized protein</fullName>
    </submittedName>
</protein>
<name>A0A9P0SH81_PIEBR</name>
<comment type="caution">
    <text evidence="1">The sequence shown here is derived from an EMBL/GenBank/DDBJ whole genome shotgun (WGS) entry which is preliminary data.</text>
</comment>
<keyword evidence="2" id="KW-1185">Reference proteome</keyword>
<dbReference type="Proteomes" id="UP001152562">
    <property type="component" value="Unassembled WGS sequence"/>
</dbReference>
<evidence type="ECO:0000313" key="1">
    <source>
        <dbReference type="EMBL" id="CAH3839056.1"/>
    </source>
</evidence>
<evidence type="ECO:0000313" key="2">
    <source>
        <dbReference type="Proteomes" id="UP001152562"/>
    </source>
</evidence>
<reference evidence="1" key="1">
    <citation type="submission" date="2022-05" db="EMBL/GenBank/DDBJ databases">
        <authorList>
            <person name="Okamura Y."/>
        </authorList>
    </citation>
    <scope>NUCLEOTIDE SEQUENCE</scope>
</reference>
<proteinExistence type="predicted"/>
<organism evidence="1 2">
    <name type="scientific">Pieris brassicae</name>
    <name type="common">White butterfly</name>
    <name type="synonym">Large white butterfly</name>
    <dbReference type="NCBI Taxonomy" id="7116"/>
    <lineage>
        <taxon>Eukaryota</taxon>
        <taxon>Metazoa</taxon>
        <taxon>Ecdysozoa</taxon>
        <taxon>Arthropoda</taxon>
        <taxon>Hexapoda</taxon>
        <taxon>Insecta</taxon>
        <taxon>Pterygota</taxon>
        <taxon>Neoptera</taxon>
        <taxon>Endopterygota</taxon>
        <taxon>Lepidoptera</taxon>
        <taxon>Glossata</taxon>
        <taxon>Ditrysia</taxon>
        <taxon>Papilionoidea</taxon>
        <taxon>Pieridae</taxon>
        <taxon>Pierinae</taxon>
        <taxon>Pieris</taxon>
    </lineage>
</organism>
<dbReference type="AlphaFoldDB" id="A0A9P0SH81"/>
<sequence>MHLRTEATLAGGSTCVTSSISPVDLLLSRPASNSIIVQKPSDALDDARCIVSYSAPYPSRGLRCNDCCYRRQVPNNPPSPVCLTPHMRTLISHPHVSV</sequence>